<feature type="region of interest" description="Disordered" evidence="1">
    <location>
        <begin position="1"/>
        <end position="563"/>
    </location>
</feature>
<name>A0AAE1C3W9_9PEZI</name>
<evidence type="ECO:0000313" key="2">
    <source>
        <dbReference type="EMBL" id="KAK3677244.1"/>
    </source>
</evidence>
<feature type="compositionally biased region" description="Polar residues" evidence="1">
    <location>
        <begin position="451"/>
        <end position="476"/>
    </location>
</feature>
<accession>A0AAE1C3W9</accession>
<feature type="compositionally biased region" description="Basic and acidic residues" evidence="1">
    <location>
        <begin position="211"/>
        <end position="228"/>
    </location>
</feature>
<feature type="compositionally biased region" description="Basic and acidic residues" evidence="1">
    <location>
        <begin position="369"/>
        <end position="380"/>
    </location>
</feature>
<feature type="compositionally biased region" description="Low complexity" evidence="1">
    <location>
        <begin position="414"/>
        <end position="430"/>
    </location>
</feature>
<dbReference type="Proteomes" id="UP001274830">
    <property type="component" value="Unassembled WGS sequence"/>
</dbReference>
<reference evidence="2" key="1">
    <citation type="submission" date="2023-07" db="EMBL/GenBank/DDBJ databases">
        <title>Black Yeasts Isolated from many extreme environments.</title>
        <authorList>
            <person name="Coleine C."/>
            <person name="Stajich J.E."/>
            <person name="Selbmann L."/>
        </authorList>
    </citation>
    <scope>NUCLEOTIDE SEQUENCE</scope>
    <source>
        <strain evidence="2">CCFEE 5485</strain>
    </source>
</reference>
<feature type="compositionally biased region" description="Polar residues" evidence="1">
    <location>
        <begin position="330"/>
        <end position="341"/>
    </location>
</feature>
<keyword evidence="3" id="KW-1185">Reference proteome</keyword>
<feature type="compositionally biased region" description="Acidic residues" evidence="1">
    <location>
        <begin position="229"/>
        <end position="238"/>
    </location>
</feature>
<organism evidence="2 3">
    <name type="scientific">Recurvomyces mirabilis</name>
    <dbReference type="NCBI Taxonomy" id="574656"/>
    <lineage>
        <taxon>Eukaryota</taxon>
        <taxon>Fungi</taxon>
        <taxon>Dikarya</taxon>
        <taxon>Ascomycota</taxon>
        <taxon>Pezizomycotina</taxon>
        <taxon>Dothideomycetes</taxon>
        <taxon>Dothideomycetidae</taxon>
        <taxon>Mycosphaerellales</taxon>
        <taxon>Teratosphaeriaceae</taxon>
        <taxon>Recurvomyces</taxon>
    </lineage>
</organism>
<gene>
    <name evidence="2" type="ORF">LTR78_002782</name>
</gene>
<protein>
    <submittedName>
        <fullName evidence="2">Uncharacterized protein</fullName>
    </submittedName>
</protein>
<evidence type="ECO:0000256" key="1">
    <source>
        <dbReference type="SAM" id="MobiDB-lite"/>
    </source>
</evidence>
<sequence length="584" mass="62262">MSGNPFRRQRLPDETTKYEANGDISAETKPKTKKKKKVVIQTPPHSPDEPKASIPRRLSDGLTGSPPAPTRRLDDDESDSMATTADSDLEHTLLNTSRNTGPPPISFGVQSGSRAPYNPFAKTLATSEAAYGRAGEQELSEEMQEANGVTPRSQGTGRPALDVDTFKNILLTGSATPSPPNGGTASQRPQDSSSNTDTSSVSKQSMFDNMNELHPESPRTSFDDHYGLDDEDDGDDENSSLMGPASRRPVAEGPPAPPKPKHGRAFPQTVSFADFDETIPATDMPTPTRLQTLSLNANPLDRVTAPRSPSDLNKPLPPPPAGRVLVDEALTSTSQPISTNGIGVPTDDVEPTIQVKKAPPPPPIARRRAQPDAETRRARSDSNLSKSSAQAADANTSLESQGHKALAPPPPPSRRAQSTRSQSPAAETSPSPTPSVTKGMPPPLPRRMPSQRGSSAVRTSSNASRVSLPRSDSFTMSAAHGNAPPAPPPRRTAGSKRDSMENGPPNSMSNRRPSHENRRSSGQSFGSDREPSLHSLQQVQEPEHGEDLSPAGGEVKSTQPDYLADLDAFQKEIDALRAQAARNG</sequence>
<feature type="compositionally biased region" description="Polar residues" evidence="1">
    <location>
        <begin position="381"/>
        <end position="400"/>
    </location>
</feature>
<comment type="caution">
    <text evidence="2">The sequence shown here is derived from an EMBL/GenBank/DDBJ whole genome shotgun (WGS) entry which is preliminary data.</text>
</comment>
<dbReference type="EMBL" id="JAUTXT010000007">
    <property type="protein sequence ID" value="KAK3677244.1"/>
    <property type="molecule type" value="Genomic_DNA"/>
</dbReference>
<feature type="compositionally biased region" description="Polar residues" evidence="1">
    <location>
        <begin position="171"/>
        <end position="189"/>
    </location>
</feature>
<evidence type="ECO:0000313" key="3">
    <source>
        <dbReference type="Proteomes" id="UP001274830"/>
    </source>
</evidence>
<dbReference type="AlphaFoldDB" id="A0AAE1C3W9"/>
<feature type="compositionally biased region" description="Low complexity" evidence="1">
    <location>
        <begin position="190"/>
        <end position="205"/>
    </location>
</feature>
<proteinExistence type="predicted"/>
<feature type="compositionally biased region" description="Polar residues" evidence="1">
    <location>
        <begin position="288"/>
        <end position="297"/>
    </location>
</feature>